<evidence type="ECO:0000313" key="2">
    <source>
        <dbReference type="Proteomes" id="UP000239001"/>
    </source>
</evidence>
<dbReference type="Pfam" id="PF09366">
    <property type="entry name" value="DUF1997"/>
    <property type="match status" value="1"/>
</dbReference>
<dbReference type="EMBL" id="PXOH01000005">
    <property type="protein sequence ID" value="PSF38040.1"/>
    <property type="molecule type" value="Genomic_DNA"/>
</dbReference>
<gene>
    <name evidence="1" type="ORF">C7H19_06080</name>
</gene>
<reference evidence="1 2" key="2">
    <citation type="submission" date="2018-03" db="EMBL/GenBank/DDBJ databases">
        <authorList>
            <person name="Keele B.F."/>
        </authorList>
    </citation>
    <scope>NUCLEOTIDE SEQUENCE [LARGE SCALE GENOMIC DNA]</scope>
    <source>
        <strain evidence="1 2">CCALA 016</strain>
    </source>
</reference>
<accession>A0A2T1M068</accession>
<sequence>MQCQYVTSGPDDFSDSKLIETKIAHFQAHFEGCMEMYSDAQTVAEYLNQHDGWFCRCAEPMKTEPMGNNGYLLAVGKYGAFGHDVEPKMAVVLEPPVDGVYYMHSIPLESEEDLGYQVDYRALMTLDEVKAIKAMSSLESAFRKQGMTQLPDVVTKVTWELHMDVMVRFPKFISKLPWNLVQTTGDRLLSEIVRQISPRLTYKVQQDFHHRLGLPLPNKAGRTFQKIDLKTVAA</sequence>
<organism evidence="1 2">
    <name type="scientific">Aphanothece hegewaldii CCALA 016</name>
    <dbReference type="NCBI Taxonomy" id="2107694"/>
    <lineage>
        <taxon>Bacteria</taxon>
        <taxon>Bacillati</taxon>
        <taxon>Cyanobacteriota</taxon>
        <taxon>Cyanophyceae</taxon>
        <taxon>Oscillatoriophycideae</taxon>
        <taxon>Chroococcales</taxon>
        <taxon>Aphanothecaceae</taxon>
        <taxon>Aphanothece</taxon>
    </lineage>
</organism>
<protein>
    <submittedName>
        <fullName evidence="1">Transposase</fullName>
    </submittedName>
</protein>
<dbReference type="Proteomes" id="UP000239001">
    <property type="component" value="Unassembled WGS sequence"/>
</dbReference>
<name>A0A2T1M068_9CHRO</name>
<keyword evidence="2" id="KW-1185">Reference proteome</keyword>
<dbReference type="AlphaFoldDB" id="A0A2T1M068"/>
<proteinExistence type="predicted"/>
<dbReference type="RefSeq" id="WP_106456007.1">
    <property type="nucleotide sequence ID" value="NZ_PXOH01000005.1"/>
</dbReference>
<dbReference type="InterPro" id="IPR018971">
    <property type="entry name" value="DUF1997"/>
</dbReference>
<reference evidence="1 2" key="1">
    <citation type="submission" date="2018-03" db="EMBL/GenBank/DDBJ databases">
        <title>The ancient ancestry and fast evolution of plastids.</title>
        <authorList>
            <person name="Moore K.R."/>
            <person name="Magnabosco C."/>
            <person name="Momper L."/>
            <person name="Gold D.A."/>
            <person name="Bosak T."/>
            <person name="Fournier G.P."/>
        </authorList>
    </citation>
    <scope>NUCLEOTIDE SEQUENCE [LARGE SCALE GENOMIC DNA]</scope>
    <source>
        <strain evidence="1 2">CCALA 016</strain>
    </source>
</reference>
<comment type="caution">
    <text evidence="1">The sequence shown here is derived from an EMBL/GenBank/DDBJ whole genome shotgun (WGS) entry which is preliminary data.</text>
</comment>
<evidence type="ECO:0000313" key="1">
    <source>
        <dbReference type="EMBL" id="PSF38040.1"/>
    </source>
</evidence>
<dbReference type="OrthoDB" id="456116at2"/>